<dbReference type="EMBL" id="JBJGEB010000016">
    <property type="protein sequence ID" value="MFK7643051.1"/>
    <property type="molecule type" value="Genomic_DNA"/>
</dbReference>
<proteinExistence type="predicted"/>
<dbReference type="Gene3D" id="3.10.450.50">
    <property type="match status" value="1"/>
</dbReference>
<evidence type="ECO:0000313" key="1">
    <source>
        <dbReference type="EMBL" id="MFK7643051.1"/>
    </source>
</evidence>
<keyword evidence="2" id="KW-1185">Reference proteome</keyword>
<gene>
    <name evidence="1" type="ORF">ACI43T_11245</name>
</gene>
<dbReference type="InterPro" id="IPR032710">
    <property type="entry name" value="NTF2-like_dom_sf"/>
</dbReference>
<dbReference type="Proteomes" id="UP001621964">
    <property type="component" value="Unassembled WGS sequence"/>
</dbReference>
<comment type="caution">
    <text evidence="1">The sequence shown here is derived from an EMBL/GenBank/DDBJ whole genome shotgun (WGS) entry which is preliminary data.</text>
</comment>
<dbReference type="RefSeq" id="WP_377081717.1">
    <property type="nucleotide sequence ID" value="NZ_JBJGEB010000016.1"/>
</dbReference>
<evidence type="ECO:0000313" key="2">
    <source>
        <dbReference type="Proteomes" id="UP001621964"/>
    </source>
</evidence>
<sequence length="131" mass="14694">MTLNQDLMNAVRTLSDAGCHYRLDELAGCYEPDLQIFIVQPDGNVLSFDYEQNMAFFRERRDAGAPPINTSIHFNIAEVQGGTGFVTATRRMDLGYGAGEQEIVFTLMLRIGNDGKWRVFREHAVMTSGRG</sequence>
<accession>A0ABW8Q636</accession>
<name>A0ABW8Q636_9NEIS</name>
<reference evidence="1 2" key="1">
    <citation type="submission" date="2024-11" db="EMBL/GenBank/DDBJ databases">
        <authorList>
            <person name="Mikucki A.G."/>
            <person name="Kahler C.M."/>
        </authorList>
    </citation>
    <scope>NUCLEOTIDE SEQUENCE [LARGE SCALE GENOMIC DNA]</scope>
    <source>
        <strain evidence="1 2">EXNM717</strain>
    </source>
</reference>
<protein>
    <submittedName>
        <fullName evidence="1">Nuclear transport factor 2 family protein</fullName>
    </submittedName>
</protein>
<organism evidence="1 2">
    <name type="scientific">Neisseria oralis</name>
    <dbReference type="NCBI Taxonomy" id="1107316"/>
    <lineage>
        <taxon>Bacteria</taxon>
        <taxon>Pseudomonadati</taxon>
        <taxon>Pseudomonadota</taxon>
        <taxon>Betaproteobacteria</taxon>
        <taxon>Neisseriales</taxon>
        <taxon>Neisseriaceae</taxon>
        <taxon>Neisseria</taxon>
    </lineage>
</organism>
<dbReference type="SUPFAM" id="SSF54427">
    <property type="entry name" value="NTF2-like"/>
    <property type="match status" value="1"/>
</dbReference>